<sequence>MHARHRNGPGNGYRSSAMGMGRGGAASRISPDGSMRGQRMYNSEYRNYNRGGYGRGGHSKQFQPPLPPPRETYIFVEAGRLAAEYLVSKGVLPPNALSGKWQNDGLKNQVDFQHFRPREVENAQIPVDGRTAAHSRLGNASLDGELARRRYSDEYNSMGSRNAMGGGRRSGSFKIQGSEVNKELGISGSWAGRSRASPSMEADTDASAGHHYEQSVGKDGNGGLHDLSPGEITEEGVSGAHLETEAEKCDSGEDVGAKASTIGNEKYLPSDASGEPAKECDDAKFNAESETVEEEKNDDTLEQKNEENKEVTASAREDSLASECDTDLMKNITFLNLPSEARSLLTTKGSKSDQDSMDEDKNMSERELSKVSGVDAKDVAIDSSSGNASSFEDHELKSLESDVLNAATLEKELDVTYTTRPEQSLRSGSSSERTVYKDQEADEGLSGFGSSNSLFMDKSGKRAIDEDIDGREGFKKLREWVPTLDAQFDGSPLRSCSKKNQPTLQELRTSQTDYVNLSDDEKSLNISLFPKGHADSCDFMEEKQLFPGSFKTCDLNLVGTCDVNENHDVANPLLVFQSVAETGKEVAPIDVDLSMSNNCNLPNKNTKHGINNNDIEIIDLDNESAEEDKNFSNPERRGDTVFTDLDGFHDNVNNTNEIPDVQDGYGLMISELLGNDIPNSSSVGRNLNSLHSHMDLPNGEGILGDDDSIYMSLGEIPISLLGPWEQPTQDYGKPF</sequence>
<gene>
    <name evidence="2" type="ORF">ACJIZ3_012952</name>
</gene>
<dbReference type="EMBL" id="JBJXBP010000001">
    <property type="protein sequence ID" value="KAL3851070.1"/>
    <property type="molecule type" value="Genomic_DNA"/>
</dbReference>
<protein>
    <submittedName>
        <fullName evidence="2">Uncharacterized protein</fullName>
    </submittedName>
</protein>
<reference evidence="2 3" key="1">
    <citation type="submission" date="2024-12" db="EMBL/GenBank/DDBJ databases">
        <title>The unique morphological basis and parallel evolutionary history of personate flowers in Penstemon.</title>
        <authorList>
            <person name="Depatie T.H."/>
            <person name="Wessinger C.A."/>
        </authorList>
    </citation>
    <scope>NUCLEOTIDE SEQUENCE [LARGE SCALE GENOMIC DNA]</scope>
    <source>
        <strain evidence="2">WTNN_2</strain>
        <tissue evidence="2">Leaf</tissue>
    </source>
</reference>
<keyword evidence="3" id="KW-1185">Reference proteome</keyword>
<proteinExistence type="predicted"/>
<feature type="compositionally biased region" description="Basic and acidic residues" evidence="1">
    <location>
        <begin position="242"/>
        <end position="251"/>
    </location>
</feature>
<feature type="region of interest" description="Disordered" evidence="1">
    <location>
        <begin position="189"/>
        <end position="322"/>
    </location>
</feature>
<evidence type="ECO:0000313" key="3">
    <source>
        <dbReference type="Proteomes" id="UP001634393"/>
    </source>
</evidence>
<evidence type="ECO:0000313" key="2">
    <source>
        <dbReference type="EMBL" id="KAL3851070.1"/>
    </source>
</evidence>
<feature type="region of interest" description="Disordered" evidence="1">
    <location>
        <begin position="415"/>
        <end position="450"/>
    </location>
</feature>
<evidence type="ECO:0000256" key="1">
    <source>
        <dbReference type="SAM" id="MobiDB-lite"/>
    </source>
</evidence>
<dbReference type="AlphaFoldDB" id="A0ABD3UPU6"/>
<dbReference type="InterPro" id="IPR040276">
    <property type="entry name" value="At4g26450-like"/>
</dbReference>
<accession>A0ABD3UPU6</accession>
<feature type="compositionally biased region" description="Basic and acidic residues" evidence="1">
    <location>
        <begin position="276"/>
        <end position="287"/>
    </location>
</feature>
<feature type="region of interest" description="Disordered" evidence="1">
    <location>
        <begin position="345"/>
        <end position="375"/>
    </location>
</feature>
<feature type="compositionally biased region" description="Polar residues" evidence="1">
    <location>
        <begin position="416"/>
        <end position="433"/>
    </location>
</feature>
<feature type="region of interest" description="Disordered" evidence="1">
    <location>
        <begin position="1"/>
        <end position="68"/>
    </location>
</feature>
<comment type="caution">
    <text evidence="2">The sequence shown here is derived from an EMBL/GenBank/DDBJ whole genome shotgun (WGS) entry which is preliminary data.</text>
</comment>
<dbReference type="PANTHER" id="PTHR36056">
    <property type="entry name" value="PROTEIN, PUTATIVE-RELATED"/>
    <property type="match status" value="1"/>
</dbReference>
<dbReference type="PANTHER" id="PTHR36056:SF1">
    <property type="entry name" value="PROTEIN, PUTATIVE-RELATED"/>
    <property type="match status" value="1"/>
</dbReference>
<feature type="compositionally biased region" description="Basic and acidic residues" evidence="1">
    <location>
        <begin position="298"/>
        <end position="319"/>
    </location>
</feature>
<organism evidence="2 3">
    <name type="scientific">Penstemon smallii</name>
    <dbReference type="NCBI Taxonomy" id="265156"/>
    <lineage>
        <taxon>Eukaryota</taxon>
        <taxon>Viridiplantae</taxon>
        <taxon>Streptophyta</taxon>
        <taxon>Embryophyta</taxon>
        <taxon>Tracheophyta</taxon>
        <taxon>Spermatophyta</taxon>
        <taxon>Magnoliopsida</taxon>
        <taxon>eudicotyledons</taxon>
        <taxon>Gunneridae</taxon>
        <taxon>Pentapetalae</taxon>
        <taxon>asterids</taxon>
        <taxon>lamiids</taxon>
        <taxon>Lamiales</taxon>
        <taxon>Plantaginaceae</taxon>
        <taxon>Cheloneae</taxon>
        <taxon>Penstemon</taxon>
    </lineage>
</organism>
<dbReference type="Proteomes" id="UP001634393">
    <property type="component" value="Unassembled WGS sequence"/>
</dbReference>
<name>A0ABD3UPU6_9LAMI</name>
<feature type="compositionally biased region" description="Basic and acidic residues" evidence="1">
    <location>
        <begin position="350"/>
        <end position="375"/>
    </location>
</feature>